<dbReference type="InterPro" id="IPR036742">
    <property type="entry name" value="ATP_synth_F1_esu_sf_mt"/>
</dbReference>
<dbReference type="EMBL" id="JAODAN010000002">
    <property type="protein sequence ID" value="KAK1926486.1"/>
    <property type="molecule type" value="Genomic_DNA"/>
</dbReference>
<dbReference type="InterPro" id="IPR006721">
    <property type="entry name" value="ATP_synth_F1_esu_mt"/>
</dbReference>
<gene>
    <name evidence="2" type="ORF">DB88DRAFT_482032</name>
</gene>
<dbReference type="FunFam" id="1.10.1620.20:FF:000004">
    <property type="entry name" value="Related to atp synthase epsilon chain, mitochondrial"/>
    <property type="match status" value="1"/>
</dbReference>
<protein>
    <submittedName>
        <fullName evidence="2">Mitochondrial ATP synthase epsilon chain-domain-containing protein</fullName>
    </submittedName>
</protein>
<dbReference type="GO" id="GO:0005743">
    <property type="term" value="C:mitochondrial inner membrane"/>
    <property type="evidence" value="ECO:0007669"/>
    <property type="project" value="InterPro"/>
</dbReference>
<accession>A0AAD9FUR3</accession>
<dbReference type="SUPFAM" id="SSF48690">
    <property type="entry name" value="Epsilon subunit of mitochondrial F1F0-ATP synthase"/>
    <property type="match status" value="1"/>
</dbReference>
<dbReference type="Pfam" id="PF04627">
    <property type="entry name" value="ATP-synt_Eps"/>
    <property type="match status" value="1"/>
</dbReference>
<keyword evidence="3" id="KW-1185">Reference proteome</keyword>
<name>A0AAD9FUR3_PAPLA</name>
<dbReference type="AlphaFoldDB" id="A0AAD9FUR3"/>
<comment type="caution">
    <text evidence="2">The sequence shown here is derived from an EMBL/GenBank/DDBJ whole genome shotgun (WGS) entry which is preliminary data.</text>
</comment>
<evidence type="ECO:0000256" key="1">
    <source>
        <dbReference type="ARBA" id="ARBA00009502"/>
    </source>
</evidence>
<organism evidence="2 3">
    <name type="scientific">Papiliotrema laurentii</name>
    <name type="common">Cryptococcus laurentii</name>
    <dbReference type="NCBI Taxonomy" id="5418"/>
    <lineage>
        <taxon>Eukaryota</taxon>
        <taxon>Fungi</taxon>
        <taxon>Dikarya</taxon>
        <taxon>Basidiomycota</taxon>
        <taxon>Agaricomycotina</taxon>
        <taxon>Tremellomycetes</taxon>
        <taxon>Tremellales</taxon>
        <taxon>Rhynchogastremaceae</taxon>
        <taxon>Papiliotrema</taxon>
    </lineage>
</organism>
<evidence type="ECO:0000313" key="3">
    <source>
        <dbReference type="Proteomes" id="UP001182556"/>
    </source>
</evidence>
<dbReference type="Gene3D" id="1.10.1620.20">
    <property type="entry name" value="ATP synthase, F1 complex, epsilon subunit superfamily, mitochondrial"/>
    <property type="match status" value="1"/>
</dbReference>
<comment type="similarity">
    <text evidence="1">Belongs to the eukaryotic ATPase epsilon family.</text>
</comment>
<dbReference type="CDD" id="cd12153">
    <property type="entry name" value="F1-ATPase_epsilon"/>
    <property type="match status" value="1"/>
</dbReference>
<proteinExistence type="inferred from homology"/>
<sequence>MSAWRQYFSWNKYTQIASRALRQSLNETERVAAEKRAQVGVKYQIWENGTSGESQYVVPPKKQSGVPPV</sequence>
<dbReference type="GO" id="GO:0045259">
    <property type="term" value="C:proton-transporting ATP synthase complex"/>
    <property type="evidence" value="ECO:0007669"/>
    <property type="project" value="InterPro"/>
</dbReference>
<dbReference type="Proteomes" id="UP001182556">
    <property type="component" value="Unassembled WGS sequence"/>
</dbReference>
<evidence type="ECO:0000313" key="2">
    <source>
        <dbReference type="EMBL" id="KAK1926486.1"/>
    </source>
</evidence>
<reference evidence="2" key="1">
    <citation type="submission" date="2023-02" db="EMBL/GenBank/DDBJ databases">
        <title>Identification and recombinant expression of a fungal hydrolase from Papiliotrema laurentii that hydrolyzes apple cutin and clears colloidal polyester polyurethane.</title>
        <authorList>
            <consortium name="DOE Joint Genome Institute"/>
            <person name="Roman V.A."/>
            <person name="Bojanowski C."/>
            <person name="Crable B.R."/>
            <person name="Wagner D.N."/>
            <person name="Hung C.S."/>
            <person name="Nadeau L.J."/>
            <person name="Schratz L."/>
            <person name="Haridas S."/>
            <person name="Pangilinan J."/>
            <person name="Lipzen A."/>
            <person name="Na H."/>
            <person name="Yan M."/>
            <person name="Ng V."/>
            <person name="Grigoriev I.V."/>
            <person name="Spatafora J.W."/>
            <person name="Barlow D."/>
            <person name="Biffinger J."/>
            <person name="Kelley-Loughnane N."/>
            <person name="Varaljay V.A."/>
            <person name="Crookes-Goodson W.J."/>
        </authorList>
    </citation>
    <scope>NUCLEOTIDE SEQUENCE</scope>
    <source>
        <strain evidence="2">5307AH</strain>
    </source>
</reference>
<dbReference type="GO" id="GO:0046933">
    <property type="term" value="F:proton-transporting ATP synthase activity, rotational mechanism"/>
    <property type="evidence" value="ECO:0007669"/>
    <property type="project" value="InterPro"/>
</dbReference>